<evidence type="ECO:0000313" key="2">
    <source>
        <dbReference type="EMBL" id="RZT75530.1"/>
    </source>
</evidence>
<dbReference type="SUPFAM" id="SSF56747">
    <property type="entry name" value="Prim-pol domain"/>
    <property type="match status" value="1"/>
</dbReference>
<proteinExistence type="predicted"/>
<reference evidence="2 3" key="1">
    <citation type="submission" date="2019-02" db="EMBL/GenBank/DDBJ databases">
        <title>Sequencing the genomes of 1000 actinobacteria strains.</title>
        <authorList>
            <person name="Klenk H.-P."/>
        </authorList>
    </citation>
    <scope>NUCLEOTIDE SEQUENCE [LARGE SCALE GENOMIC DNA]</scope>
    <source>
        <strain evidence="2 3">DSM 45779</strain>
    </source>
</reference>
<dbReference type="EMBL" id="SHKL01000002">
    <property type="protein sequence ID" value="RZT75530.1"/>
    <property type="molecule type" value="Genomic_DNA"/>
</dbReference>
<sequence length="329" mass="34967">MTHEQQVKDSTRGRTGRLGHLGRAALAAAEAGLAVFPLHPGSKYPALHGQRDCDGTGVCAGGHLGWEQRATRDPRQITAWWSQRPWNLGIATGRSGLVVIDLDDGHGETAPEPWTGARNGREVLTRLAQEAGQPGPWATYQVATPTGGQHLYFRAPEGSALRNTAGALGWRIDTRAHGGFIVGATSRRDVGTYQAVNRAAIAPLPAWLAQALTPPEREPVTGPVATVRPRGAAEKYVEAIVRDETEAMAAAAPGTRHAARLKAARTLGQLVAGRSPLDHMTARARLLGAAEAHIGVQDTSREEVERDVDDGLAYGAQMPRDIDTDGGAR</sequence>
<dbReference type="CDD" id="cd04859">
    <property type="entry name" value="Prim_Pol"/>
    <property type="match status" value="1"/>
</dbReference>
<evidence type="ECO:0000313" key="3">
    <source>
        <dbReference type="Proteomes" id="UP000291591"/>
    </source>
</evidence>
<name>A0A4Q7U9T7_PSEST</name>
<dbReference type="InterPro" id="IPR015330">
    <property type="entry name" value="DNA_primase/pol_bifunc_N"/>
</dbReference>
<keyword evidence="3" id="KW-1185">Reference proteome</keyword>
<accession>A0A4Q7U9T7</accession>
<dbReference type="SMART" id="SM00943">
    <property type="entry name" value="Prim-Pol"/>
    <property type="match status" value="1"/>
</dbReference>
<comment type="caution">
    <text evidence="2">The sequence shown here is derived from an EMBL/GenBank/DDBJ whole genome shotgun (WGS) entry which is preliminary data.</text>
</comment>
<evidence type="ECO:0000259" key="1">
    <source>
        <dbReference type="SMART" id="SM00943"/>
    </source>
</evidence>
<dbReference type="AlphaFoldDB" id="A0A4Q7U9T7"/>
<dbReference type="RefSeq" id="WP_130295447.1">
    <property type="nucleotide sequence ID" value="NZ_SHKL01000002.1"/>
</dbReference>
<organism evidence="2 3">
    <name type="scientific">Pseudonocardia sediminis</name>
    <dbReference type="NCBI Taxonomy" id="1397368"/>
    <lineage>
        <taxon>Bacteria</taxon>
        <taxon>Bacillati</taxon>
        <taxon>Actinomycetota</taxon>
        <taxon>Actinomycetes</taxon>
        <taxon>Pseudonocardiales</taxon>
        <taxon>Pseudonocardiaceae</taxon>
        <taxon>Pseudonocardia</taxon>
    </lineage>
</organism>
<dbReference type="Pfam" id="PF09250">
    <property type="entry name" value="Prim-Pol"/>
    <property type="match status" value="1"/>
</dbReference>
<dbReference type="Proteomes" id="UP000291591">
    <property type="component" value="Unassembled WGS sequence"/>
</dbReference>
<dbReference type="OrthoDB" id="3218228at2"/>
<gene>
    <name evidence="2" type="ORF">EV383_6271</name>
</gene>
<protein>
    <submittedName>
        <fullName evidence="2">Bifunctional DNA primase/polymerase-like protein</fullName>
    </submittedName>
</protein>
<feature type="domain" description="DNA primase/polymerase bifunctional N-terminal" evidence="1">
    <location>
        <begin position="25"/>
        <end position="208"/>
    </location>
</feature>